<evidence type="ECO:0000259" key="9">
    <source>
        <dbReference type="PROSITE" id="PS51805"/>
    </source>
</evidence>
<dbReference type="Pfam" id="PF13832">
    <property type="entry name" value="zf-HC5HC2H_2"/>
    <property type="match status" value="1"/>
</dbReference>
<dbReference type="RefSeq" id="XP_066936636.1">
    <property type="nucleotide sequence ID" value="XM_067080535.1"/>
</dbReference>
<accession>A0A7M6DRG5</accession>
<dbReference type="CDD" id="cd15492">
    <property type="entry name" value="PHD_BRPF_JADE_like"/>
    <property type="match status" value="1"/>
</dbReference>
<evidence type="ECO:0000313" key="11">
    <source>
        <dbReference type="Proteomes" id="UP000594262"/>
    </source>
</evidence>
<keyword evidence="2" id="KW-0677">Repeat</keyword>
<evidence type="ECO:0000256" key="5">
    <source>
        <dbReference type="ARBA" id="ARBA00038371"/>
    </source>
</evidence>
<dbReference type="AlphaFoldDB" id="A0A7M6DRG5"/>
<dbReference type="PROSITE" id="PS01359">
    <property type="entry name" value="ZF_PHD_1"/>
    <property type="match status" value="1"/>
</dbReference>
<dbReference type="GO" id="GO:0006357">
    <property type="term" value="P:regulation of transcription by RNA polymerase II"/>
    <property type="evidence" value="ECO:0007669"/>
    <property type="project" value="TreeGrafter"/>
</dbReference>
<feature type="region of interest" description="Disordered" evidence="7">
    <location>
        <begin position="37"/>
        <end position="58"/>
    </location>
</feature>
<keyword evidence="4" id="KW-0862">Zinc</keyword>
<dbReference type="GeneID" id="136824410"/>
<dbReference type="Pfam" id="PF13831">
    <property type="entry name" value="PHD_2"/>
    <property type="match status" value="1"/>
</dbReference>
<dbReference type="EnsemblMetazoa" id="CLYHEMT024318.1">
    <property type="protein sequence ID" value="CLYHEMP024318.1"/>
    <property type="gene ID" value="CLYHEMG024318"/>
</dbReference>
<dbReference type="GO" id="GO:0008270">
    <property type="term" value="F:zinc ion binding"/>
    <property type="evidence" value="ECO:0007669"/>
    <property type="project" value="UniProtKB-KW"/>
</dbReference>
<keyword evidence="11" id="KW-1185">Reference proteome</keyword>
<evidence type="ECO:0000256" key="3">
    <source>
        <dbReference type="ARBA" id="ARBA00022771"/>
    </source>
</evidence>
<dbReference type="InterPro" id="IPR011011">
    <property type="entry name" value="Znf_FYVE_PHD"/>
</dbReference>
<organism evidence="10 11">
    <name type="scientific">Clytia hemisphaerica</name>
    <dbReference type="NCBI Taxonomy" id="252671"/>
    <lineage>
        <taxon>Eukaryota</taxon>
        <taxon>Metazoa</taxon>
        <taxon>Cnidaria</taxon>
        <taxon>Hydrozoa</taxon>
        <taxon>Hydroidolina</taxon>
        <taxon>Leptothecata</taxon>
        <taxon>Obeliida</taxon>
        <taxon>Clytiidae</taxon>
        <taxon>Clytia</taxon>
    </lineage>
</organism>
<dbReference type="InterPro" id="IPR001965">
    <property type="entry name" value="Znf_PHD"/>
</dbReference>
<dbReference type="InterPro" id="IPR019787">
    <property type="entry name" value="Znf_PHD-finger"/>
</dbReference>
<keyword evidence="1" id="KW-0479">Metal-binding</keyword>
<evidence type="ECO:0000256" key="2">
    <source>
        <dbReference type="ARBA" id="ARBA00022737"/>
    </source>
</evidence>
<dbReference type="InterPro" id="IPR034732">
    <property type="entry name" value="EPHD"/>
</dbReference>
<name>A0A7M6DRG5_9CNID</name>
<feature type="region of interest" description="Disordered" evidence="7">
    <location>
        <begin position="763"/>
        <end position="815"/>
    </location>
</feature>
<dbReference type="SUPFAM" id="SSF57903">
    <property type="entry name" value="FYVE/PHD zinc finger"/>
    <property type="match status" value="1"/>
</dbReference>
<evidence type="ECO:0000256" key="1">
    <source>
        <dbReference type="ARBA" id="ARBA00022723"/>
    </source>
</evidence>
<evidence type="ECO:0000313" key="10">
    <source>
        <dbReference type="EnsemblMetazoa" id="CLYHEMP024318.1"/>
    </source>
</evidence>
<proteinExistence type="inferred from homology"/>
<feature type="region of interest" description="Disordered" evidence="7">
    <location>
        <begin position="843"/>
        <end position="864"/>
    </location>
</feature>
<reference evidence="10" key="1">
    <citation type="submission" date="2021-01" db="UniProtKB">
        <authorList>
            <consortium name="EnsemblMetazoa"/>
        </authorList>
    </citation>
    <scope>IDENTIFICATION</scope>
</reference>
<dbReference type="InterPro" id="IPR050701">
    <property type="entry name" value="Histone_Mod_Regulator"/>
</dbReference>
<protein>
    <submittedName>
        <fullName evidence="10">Uncharacterized protein</fullName>
    </submittedName>
</protein>
<comment type="similarity">
    <text evidence="5">Belongs to the JADE family.</text>
</comment>
<feature type="domain" description="PHD-type" evidence="9">
    <location>
        <begin position="278"/>
        <end position="392"/>
    </location>
</feature>
<dbReference type="FunFam" id="3.30.40.10:FF:000004">
    <property type="entry name" value="Jade family PHD finger 2"/>
    <property type="match status" value="1"/>
</dbReference>
<evidence type="ECO:0000259" key="8">
    <source>
        <dbReference type="PROSITE" id="PS50016"/>
    </source>
</evidence>
<feature type="compositionally biased region" description="Basic and acidic residues" evidence="7">
    <location>
        <begin position="605"/>
        <end position="614"/>
    </location>
</feature>
<evidence type="ECO:0000256" key="4">
    <source>
        <dbReference type="ARBA" id="ARBA00022833"/>
    </source>
</evidence>
<dbReference type="InterPro" id="IPR019786">
    <property type="entry name" value="Zinc_finger_PHD-type_CS"/>
</dbReference>
<dbReference type="OrthoDB" id="20839at2759"/>
<evidence type="ECO:0000256" key="7">
    <source>
        <dbReference type="SAM" id="MobiDB-lite"/>
    </source>
</evidence>
<dbReference type="PANTHER" id="PTHR13793:SF160">
    <property type="entry name" value="PHD FINGER PROTEIN RHINOCEROS"/>
    <property type="match status" value="1"/>
</dbReference>
<feature type="region of interest" description="Disordered" evidence="7">
    <location>
        <begin position="605"/>
        <end position="637"/>
    </location>
</feature>
<dbReference type="PROSITE" id="PS50016">
    <property type="entry name" value="ZF_PHD_2"/>
    <property type="match status" value="1"/>
</dbReference>
<sequence>MGMSSKGKKIAKDGIVVDDMDLKKEVTIEEQKQCITRSHFKDDRGPESYFPTKNRTPKNSKIGKHLAEVFRTDFITAMKVPDSQPLPAGKTITLKDTWRQEWEKGVQVPVHPEKILKAVVRNSGIELPQVNSENIFKMPEKFFKFSEENYVKAGRESLSSCNYDLDDIDMGWLKSTETMRTLKKSPSIDALTMERAITWFERECFSKMAHAVATKEGLSIEYDESTQCNVCLSPDAEDGNEIIFCDVCNMCVHQHCYGVLEIPEGNWLCNPCSRGVLDPPCCLCPAKGGAMKRIKDSYEWIHVICAWWVPEVKIEDVKFIERIRKDKIPASRWNLLCCICREKDGACIQCSVKRCVKAYHVTCAVKEGLEMKTVVVPEKDDVQHISFCSKHCVPVPLEHNPHRTKCGEEVENNRIKELRKLESEFYSLVSVSKASRELKLAKEVTRRLLSYWTMKRRENDNAPLIALTLEQQEKLSGKQGVVLLNQQKTLEMERFLHLRQDLERLRNLCYMIVRREKVRKEIQRTSMEVFYKQNDMLLDENEDWSGGDKFEFLTQRSTQFNDFSENYVNERLWKEENGRTDTMFDSTIEEDDELLDTSIIEKFNEKDLERDKPVPRSNQSSRRSSRASSPKINGMIRTVKPDHATASTQRNIFEFFKKENKSFDTQDNNVKMKNEKLKSEKDQVAISPEECPEGSSTAVKRLDFEKDELGGNEIEKKEISRETFNAIFLTDDESDCEDDGRMTKIKTEINLNDEKPADEKTLLKTHDECPTDETSPLINSLDNTKESSTNENNKSDNRPISNGLDSKDKHLTANSDQPLDLYIDTTSQGNDNVFKPSSLARKGKKRFRNLPPIAEPQRRNSPRLNNKTIEDTFAEQNEFTDHTASITKLKCLVNGSKKRRRLNSCGDFIGENGDEQPDYVRVTRSRVSSCT</sequence>
<keyword evidence="3 6" id="KW-0863">Zinc-finger</keyword>
<dbReference type="PROSITE" id="PS51805">
    <property type="entry name" value="EPHD"/>
    <property type="match status" value="1"/>
</dbReference>
<dbReference type="InterPro" id="IPR013083">
    <property type="entry name" value="Znf_RING/FYVE/PHD"/>
</dbReference>
<evidence type="ECO:0000256" key="6">
    <source>
        <dbReference type="PROSITE-ProRule" id="PRU00146"/>
    </source>
</evidence>
<feature type="domain" description="PHD-type" evidence="8">
    <location>
        <begin position="225"/>
        <end position="275"/>
    </location>
</feature>
<feature type="compositionally biased region" description="Low complexity" evidence="7">
    <location>
        <begin position="616"/>
        <end position="629"/>
    </location>
</feature>
<dbReference type="Proteomes" id="UP000594262">
    <property type="component" value="Unplaced"/>
</dbReference>
<feature type="compositionally biased region" description="Polar residues" evidence="7">
    <location>
        <begin position="772"/>
        <end position="804"/>
    </location>
</feature>
<dbReference type="PANTHER" id="PTHR13793">
    <property type="entry name" value="PHD FINGER PROTEINS"/>
    <property type="match status" value="1"/>
</dbReference>
<dbReference type="Gene3D" id="3.30.40.10">
    <property type="entry name" value="Zinc/RING finger domain, C3HC4 (zinc finger)"/>
    <property type="match status" value="2"/>
</dbReference>
<dbReference type="SMART" id="SM00249">
    <property type="entry name" value="PHD"/>
    <property type="match status" value="2"/>
</dbReference>